<reference evidence="2 3" key="1">
    <citation type="journal article" date="2015" name="Genome Biol.">
        <title>Comparative genomics of Steinernema reveals deeply conserved gene regulatory networks.</title>
        <authorList>
            <person name="Dillman A.R."/>
            <person name="Macchietto M."/>
            <person name="Porter C.F."/>
            <person name="Rogers A."/>
            <person name="Williams B."/>
            <person name="Antoshechkin I."/>
            <person name="Lee M.M."/>
            <person name="Goodwin Z."/>
            <person name="Lu X."/>
            <person name="Lewis E.E."/>
            <person name="Goodrich-Blair H."/>
            <person name="Stock S.P."/>
            <person name="Adams B.J."/>
            <person name="Sternberg P.W."/>
            <person name="Mortazavi A."/>
        </authorList>
    </citation>
    <scope>NUCLEOTIDE SEQUENCE [LARGE SCALE GENOMIC DNA]</scope>
    <source>
        <strain evidence="2 3">ALL</strain>
    </source>
</reference>
<reference evidence="2 3" key="2">
    <citation type="journal article" date="2019" name="G3 (Bethesda)">
        <title>Hybrid Assembly of the Genome of the Entomopathogenic Nematode Steinernema carpocapsae Identifies the X-Chromosome.</title>
        <authorList>
            <person name="Serra L."/>
            <person name="Macchietto M."/>
            <person name="Macias-Munoz A."/>
            <person name="McGill C.J."/>
            <person name="Rodriguez I.M."/>
            <person name="Rodriguez B."/>
            <person name="Murad R."/>
            <person name="Mortazavi A."/>
        </authorList>
    </citation>
    <scope>NUCLEOTIDE SEQUENCE [LARGE SCALE GENOMIC DNA]</scope>
    <source>
        <strain evidence="2 3">ALL</strain>
    </source>
</reference>
<dbReference type="Pfam" id="PF03153">
    <property type="entry name" value="TFIIA"/>
    <property type="match status" value="1"/>
</dbReference>
<dbReference type="GO" id="GO:0006367">
    <property type="term" value="P:transcription initiation at RNA polymerase II promoter"/>
    <property type="evidence" value="ECO:0007669"/>
    <property type="project" value="InterPro"/>
</dbReference>
<proteinExistence type="predicted"/>
<dbReference type="PANTHER" id="PTHR12694">
    <property type="entry name" value="TRANSCRIPTION INITIATION FACTOR IIA SUBUNIT 1"/>
    <property type="match status" value="1"/>
</dbReference>
<keyword evidence="3" id="KW-1185">Reference proteome</keyword>
<dbReference type="SUPFAM" id="SSF47396">
    <property type="entry name" value="Transcription factor IIA (TFIIA), alpha-helical domain"/>
    <property type="match status" value="1"/>
</dbReference>
<feature type="region of interest" description="Disordered" evidence="1">
    <location>
        <begin position="282"/>
        <end position="307"/>
    </location>
</feature>
<feature type="compositionally biased region" description="Pro residues" evidence="1">
    <location>
        <begin position="286"/>
        <end position="296"/>
    </location>
</feature>
<evidence type="ECO:0008006" key="4">
    <source>
        <dbReference type="Google" id="ProtNLM"/>
    </source>
</evidence>
<dbReference type="OrthoDB" id="6275927at2759"/>
<organism evidence="2 3">
    <name type="scientific">Steinernema carpocapsae</name>
    <name type="common">Entomopathogenic nematode</name>
    <dbReference type="NCBI Taxonomy" id="34508"/>
    <lineage>
        <taxon>Eukaryota</taxon>
        <taxon>Metazoa</taxon>
        <taxon>Ecdysozoa</taxon>
        <taxon>Nematoda</taxon>
        <taxon>Chromadorea</taxon>
        <taxon>Rhabditida</taxon>
        <taxon>Tylenchina</taxon>
        <taxon>Panagrolaimomorpha</taxon>
        <taxon>Strongyloidoidea</taxon>
        <taxon>Steinernematidae</taxon>
        <taxon>Steinernema</taxon>
    </lineage>
</organism>
<dbReference type="AlphaFoldDB" id="A0A4U5NTW3"/>
<protein>
    <recommendedName>
        <fullName evidence="4">Transcription initiation factor IIA subunit 1</fullName>
    </recommendedName>
</protein>
<evidence type="ECO:0000313" key="3">
    <source>
        <dbReference type="Proteomes" id="UP000298663"/>
    </source>
</evidence>
<dbReference type="InterPro" id="IPR004855">
    <property type="entry name" value="TFIIA_asu/bsu"/>
</dbReference>
<dbReference type="PANTHER" id="PTHR12694:SF8">
    <property type="entry name" value="TRANSCRIPTION INITIATION FACTOR IIA SUBUNIT 1"/>
    <property type="match status" value="1"/>
</dbReference>
<dbReference type="GO" id="GO:0005672">
    <property type="term" value="C:transcription factor TFIIA complex"/>
    <property type="evidence" value="ECO:0007669"/>
    <property type="project" value="InterPro"/>
</dbReference>
<comment type="caution">
    <text evidence="2">The sequence shown here is derived from an EMBL/GenBank/DDBJ whole genome shotgun (WGS) entry which is preliminary data.</text>
</comment>
<dbReference type="Proteomes" id="UP000298663">
    <property type="component" value="Unassembled WGS sequence"/>
</dbReference>
<dbReference type="Gene3D" id="1.10.287.100">
    <property type="match status" value="1"/>
</dbReference>
<gene>
    <name evidence="2" type="ORF">L596_011159</name>
</gene>
<name>A0A4U5NTW3_STECR</name>
<accession>A0A4U5NTW3</accession>
<evidence type="ECO:0000313" key="2">
    <source>
        <dbReference type="EMBL" id="TKR86594.1"/>
    </source>
</evidence>
<sequence>MAQQTSGHSIEDIYKVVIDDVMSQVKEAFLDENIDIDVLHQLKKEWTDKVNASGAVDMEGPKRMARPEIQANVSRPGQRMNGAQQNPPLIYAPPPPQARIIHVRADQPGHQFGMPESSEGPGKQTQQHQVVVASSSALSQQGSGDTNAVNAQHMRQQFPINGAGGQQFIVVSQQGQQGNVPGVANLPRGFPSGAVFTAAPAGGVSQPAGQAQAILPQMGFSLPNGQRVTQVQQNGQSFIVANSNGGVPMFLQQNGNMMVAHGAPVRGQDIAIQAMNAHVAARGIIPPGPGPQPNQPNPCSNSMEAEP</sequence>
<dbReference type="EMBL" id="AZBU02000003">
    <property type="protein sequence ID" value="TKR86594.1"/>
    <property type="molecule type" value="Genomic_DNA"/>
</dbReference>
<evidence type="ECO:0000256" key="1">
    <source>
        <dbReference type="SAM" id="MobiDB-lite"/>
    </source>
</evidence>